<feature type="compositionally biased region" description="Low complexity" evidence="1">
    <location>
        <begin position="19"/>
        <end position="37"/>
    </location>
</feature>
<dbReference type="GO" id="GO:0016209">
    <property type="term" value="F:antioxidant activity"/>
    <property type="evidence" value="ECO:0007669"/>
    <property type="project" value="InterPro"/>
</dbReference>
<dbReference type="InterPro" id="IPR050553">
    <property type="entry name" value="Thioredoxin_ResA/DsbE_sf"/>
</dbReference>
<name>A0A9X2EDS4_9NOCA</name>
<evidence type="ECO:0000259" key="2">
    <source>
        <dbReference type="PROSITE" id="PS51352"/>
    </source>
</evidence>
<organism evidence="3 4">
    <name type="scientific">Nocardia pulmonis</name>
    <dbReference type="NCBI Taxonomy" id="2951408"/>
    <lineage>
        <taxon>Bacteria</taxon>
        <taxon>Bacillati</taxon>
        <taxon>Actinomycetota</taxon>
        <taxon>Actinomycetes</taxon>
        <taxon>Mycobacteriales</taxon>
        <taxon>Nocardiaceae</taxon>
        <taxon>Nocardia</taxon>
    </lineage>
</organism>
<dbReference type="Proteomes" id="UP001139157">
    <property type="component" value="Unassembled WGS sequence"/>
</dbReference>
<dbReference type="PROSITE" id="PS51352">
    <property type="entry name" value="THIOREDOXIN_2"/>
    <property type="match status" value="1"/>
</dbReference>
<keyword evidence="4" id="KW-1185">Reference proteome</keyword>
<dbReference type="RefSeq" id="WP_251918946.1">
    <property type="nucleotide sequence ID" value="NZ_JAMRXG010000037.1"/>
</dbReference>
<gene>
    <name evidence="3" type="ORF">NDR86_36880</name>
</gene>
<comment type="caution">
    <text evidence="3">The sequence shown here is derived from an EMBL/GenBank/DDBJ whole genome shotgun (WGS) entry which is preliminary data.</text>
</comment>
<dbReference type="GO" id="GO:0016491">
    <property type="term" value="F:oxidoreductase activity"/>
    <property type="evidence" value="ECO:0007669"/>
    <property type="project" value="InterPro"/>
</dbReference>
<dbReference type="AlphaFoldDB" id="A0A9X2EDS4"/>
<reference evidence="3" key="1">
    <citation type="submission" date="2022-06" db="EMBL/GenBank/DDBJ databases">
        <title>Novel species in genus nocardia.</title>
        <authorList>
            <person name="Li F."/>
        </authorList>
    </citation>
    <scope>NUCLEOTIDE SEQUENCE</scope>
    <source>
        <strain evidence="3">CDC141</strain>
    </source>
</reference>
<sequence length="175" mass="18691">MLAFITAAVLVVGCGTNDGQTKPTGSSSQSGGPTTSTATLGAPVPEPLRFTATTIDGEKFFGASLVGRPVVLWFWAPGCPVCQHEAPRIADAARAHPDTEFVGIAGRDTISAMREFVDEYDLPFPNLVDTDGTLWHRFDVSTQPTFVFVSTYTEVDRVPGTLSETELATRIAGLR</sequence>
<dbReference type="EMBL" id="JAMRXG010000037">
    <property type="protein sequence ID" value="MCM6779067.1"/>
    <property type="molecule type" value="Genomic_DNA"/>
</dbReference>
<protein>
    <submittedName>
        <fullName evidence="3">Redoxin domain-containing protein</fullName>
    </submittedName>
</protein>
<evidence type="ECO:0000313" key="4">
    <source>
        <dbReference type="Proteomes" id="UP001139157"/>
    </source>
</evidence>
<evidence type="ECO:0000313" key="3">
    <source>
        <dbReference type="EMBL" id="MCM6779067.1"/>
    </source>
</evidence>
<dbReference type="InterPro" id="IPR013766">
    <property type="entry name" value="Thioredoxin_domain"/>
</dbReference>
<dbReference type="InterPro" id="IPR036249">
    <property type="entry name" value="Thioredoxin-like_sf"/>
</dbReference>
<dbReference type="PANTHER" id="PTHR42852:SF17">
    <property type="entry name" value="THIOREDOXIN-LIKE PROTEIN HI_1115"/>
    <property type="match status" value="1"/>
</dbReference>
<dbReference type="PANTHER" id="PTHR42852">
    <property type="entry name" value="THIOL:DISULFIDE INTERCHANGE PROTEIN DSBE"/>
    <property type="match status" value="1"/>
</dbReference>
<dbReference type="SUPFAM" id="SSF52833">
    <property type="entry name" value="Thioredoxin-like"/>
    <property type="match status" value="1"/>
</dbReference>
<feature type="region of interest" description="Disordered" evidence="1">
    <location>
        <begin position="18"/>
        <end position="44"/>
    </location>
</feature>
<dbReference type="Gene3D" id="3.40.30.10">
    <property type="entry name" value="Glutaredoxin"/>
    <property type="match status" value="1"/>
</dbReference>
<dbReference type="InterPro" id="IPR000866">
    <property type="entry name" value="AhpC/TSA"/>
</dbReference>
<proteinExistence type="predicted"/>
<dbReference type="Pfam" id="PF00578">
    <property type="entry name" value="AhpC-TSA"/>
    <property type="match status" value="1"/>
</dbReference>
<accession>A0A9X2EDS4</accession>
<feature type="domain" description="Thioredoxin" evidence="2">
    <location>
        <begin position="38"/>
        <end position="175"/>
    </location>
</feature>
<evidence type="ECO:0000256" key="1">
    <source>
        <dbReference type="SAM" id="MobiDB-lite"/>
    </source>
</evidence>